<name>A0A0A5FWP3_9BACI</name>
<evidence type="ECO:0000313" key="1">
    <source>
        <dbReference type="EMBL" id="KGX85216.1"/>
    </source>
</evidence>
<comment type="caution">
    <text evidence="1">The sequence shown here is derived from an EMBL/GenBank/DDBJ whole genome shotgun (WGS) entry which is preliminary data.</text>
</comment>
<sequence length="166" mass="19211">MRKATSLIVDEIPKLEKLLPYNGSVILADEALSNLNDKDQTFLKMLWFFENPKGQNFNLESICQHLDEEWLELALDAIVTFFKEDTFLIKRPTFSLVREGDTYLNQVQFANYLKENGVPYDRSKLNVYISRGLVPAADVTIAGKKYWAVSTVQKYLAKEQKRLQLK</sequence>
<reference evidence="1 2" key="1">
    <citation type="submission" date="2013-08" db="EMBL/GenBank/DDBJ databases">
        <authorList>
            <person name="Huang J."/>
            <person name="Wang G."/>
        </authorList>
    </citation>
    <scope>NUCLEOTIDE SEQUENCE [LARGE SCALE GENOMIC DNA]</scope>
    <source>
        <strain evidence="1 2">JSM 072002</strain>
    </source>
</reference>
<evidence type="ECO:0000313" key="2">
    <source>
        <dbReference type="Proteomes" id="UP000030401"/>
    </source>
</evidence>
<organism evidence="1 2">
    <name type="scientific">Pontibacillus litoralis JSM 072002</name>
    <dbReference type="NCBI Taxonomy" id="1385512"/>
    <lineage>
        <taxon>Bacteria</taxon>
        <taxon>Bacillati</taxon>
        <taxon>Bacillota</taxon>
        <taxon>Bacilli</taxon>
        <taxon>Bacillales</taxon>
        <taxon>Bacillaceae</taxon>
        <taxon>Pontibacillus</taxon>
    </lineage>
</organism>
<dbReference type="eggNOG" id="ENOG503443B">
    <property type="taxonomic scope" value="Bacteria"/>
</dbReference>
<dbReference type="EMBL" id="AVPG01000025">
    <property type="protein sequence ID" value="KGX85216.1"/>
    <property type="molecule type" value="Genomic_DNA"/>
</dbReference>
<accession>A0A0A5FWP3</accession>
<dbReference type="Proteomes" id="UP000030401">
    <property type="component" value="Unassembled WGS sequence"/>
</dbReference>
<dbReference type="AlphaFoldDB" id="A0A0A5FWP3"/>
<dbReference type="OrthoDB" id="2871500at2"/>
<protein>
    <submittedName>
        <fullName evidence="1">Uncharacterized protein</fullName>
    </submittedName>
</protein>
<keyword evidence="2" id="KW-1185">Reference proteome</keyword>
<dbReference type="RefSeq" id="WP_036835710.1">
    <property type="nucleotide sequence ID" value="NZ_AVPG01000025.1"/>
</dbReference>
<gene>
    <name evidence="1" type="ORF">N784_09980</name>
</gene>
<proteinExistence type="predicted"/>